<proteinExistence type="predicted"/>
<dbReference type="InterPro" id="IPR005543">
    <property type="entry name" value="PASTA_dom"/>
</dbReference>
<dbReference type="RefSeq" id="WP_368847747.1">
    <property type="nucleotide sequence ID" value="NZ_CP194411.1"/>
</dbReference>
<comment type="caution">
    <text evidence="1">The sequence shown here is derived from an EMBL/GenBank/DDBJ whole genome shotgun (WGS) entry which is preliminary data.</text>
</comment>
<organism evidence="1 2">
    <name type="scientific">Selenomonas sputigena</name>
    <dbReference type="NCBI Taxonomy" id="69823"/>
    <lineage>
        <taxon>Bacteria</taxon>
        <taxon>Bacillati</taxon>
        <taxon>Bacillota</taxon>
        <taxon>Negativicutes</taxon>
        <taxon>Selenomonadales</taxon>
        <taxon>Selenomonadaceae</taxon>
        <taxon>Selenomonas</taxon>
    </lineage>
</organism>
<reference evidence="1 2" key="1">
    <citation type="submission" date="2023-04" db="EMBL/GenBank/DDBJ databases">
        <title>Genome Sequence of Selenomonas sputigena ATCC 33150.</title>
        <authorList>
            <person name="Miller D.P."/>
            <person name="Anvari S."/>
            <person name="Polson S.W."/>
            <person name="Macdonald M."/>
            <person name="Mcdowell J.V."/>
        </authorList>
    </citation>
    <scope>NUCLEOTIDE SEQUENCE [LARGE SCALE GENOMIC DNA]</scope>
    <source>
        <strain evidence="1 2">ATCC 33150</strain>
    </source>
</reference>
<dbReference type="Proteomes" id="UP001559623">
    <property type="component" value="Unassembled WGS sequence"/>
</dbReference>
<sequence>MEADVLGLSWDEAKRRLEALGLAYETVWTRPTRDFFSVEESSPYVVRQRTEGDIIKIVLAARLRKEVFPNGLQD</sequence>
<dbReference type="CDD" id="cd06577">
    <property type="entry name" value="PASTA_pknB"/>
    <property type="match status" value="1"/>
</dbReference>
<protein>
    <submittedName>
        <fullName evidence="1">PASTA domain-containing protein</fullName>
    </submittedName>
</protein>
<gene>
    <name evidence="1" type="ORF">QCO44_10375</name>
</gene>
<dbReference type="EMBL" id="JARVLH010000007">
    <property type="protein sequence ID" value="MEX5286029.1"/>
    <property type="molecule type" value="Genomic_DNA"/>
</dbReference>
<evidence type="ECO:0000313" key="2">
    <source>
        <dbReference type="Proteomes" id="UP001559623"/>
    </source>
</evidence>
<name>A0ABV3X746_9FIRM</name>
<keyword evidence="2" id="KW-1185">Reference proteome</keyword>
<accession>A0ABV3X746</accession>
<evidence type="ECO:0000313" key="1">
    <source>
        <dbReference type="EMBL" id="MEX5286029.1"/>
    </source>
</evidence>